<reference evidence="1" key="1">
    <citation type="submission" date="2022-03" db="EMBL/GenBank/DDBJ databases">
        <authorList>
            <person name="Sayadi A."/>
        </authorList>
    </citation>
    <scope>NUCLEOTIDE SEQUENCE</scope>
</reference>
<organism evidence="1 2">
    <name type="scientific">Acanthoscelides obtectus</name>
    <name type="common">Bean weevil</name>
    <name type="synonym">Bruchus obtectus</name>
    <dbReference type="NCBI Taxonomy" id="200917"/>
    <lineage>
        <taxon>Eukaryota</taxon>
        <taxon>Metazoa</taxon>
        <taxon>Ecdysozoa</taxon>
        <taxon>Arthropoda</taxon>
        <taxon>Hexapoda</taxon>
        <taxon>Insecta</taxon>
        <taxon>Pterygota</taxon>
        <taxon>Neoptera</taxon>
        <taxon>Endopterygota</taxon>
        <taxon>Coleoptera</taxon>
        <taxon>Polyphaga</taxon>
        <taxon>Cucujiformia</taxon>
        <taxon>Chrysomeloidea</taxon>
        <taxon>Chrysomelidae</taxon>
        <taxon>Bruchinae</taxon>
        <taxon>Bruchini</taxon>
        <taxon>Acanthoscelides</taxon>
    </lineage>
</organism>
<evidence type="ECO:0000313" key="2">
    <source>
        <dbReference type="Proteomes" id="UP001152888"/>
    </source>
</evidence>
<protein>
    <submittedName>
        <fullName evidence="1">Uncharacterized protein</fullName>
    </submittedName>
</protein>
<sequence>MRYCMQLYNLFYGPNTDTGPESIPVYFNQLPGGTSIKILNHAADLVRGNFRKYNYYEEGNIKHYGTPHAPVYDISRLQVPVHVVVSKQDWATTEADAINLWNHLPPRSRYELRTIDLDFFTHVDFVFGRHARRLIYEPLIKTLNKAIEE</sequence>
<accession>A0A9P0K084</accession>
<dbReference type="OrthoDB" id="6130531at2759"/>
<dbReference type="AlphaFoldDB" id="A0A9P0K084"/>
<proteinExistence type="predicted"/>
<comment type="caution">
    <text evidence="1">The sequence shown here is derived from an EMBL/GenBank/DDBJ whole genome shotgun (WGS) entry which is preliminary data.</text>
</comment>
<dbReference type="Proteomes" id="UP001152888">
    <property type="component" value="Unassembled WGS sequence"/>
</dbReference>
<dbReference type="PANTHER" id="PTHR11005">
    <property type="entry name" value="LYSOSOMAL ACID LIPASE-RELATED"/>
    <property type="match status" value="1"/>
</dbReference>
<keyword evidence="2" id="KW-1185">Reference proteome</keyword>
<dbReference type="InterPro" id="IPR029058">
    <property type="entry name" value="AB_hydrolase_fold"/>
</dbReference>
<dbReference type="EMBL" id="CAKOFQ010006708">
    <property type="protein sequence ID" value="CAH1963572.1"/>
    <property type="molecule type" value="Genomic_DNA"/>
</dbReference>
<dbReference type="SUPFAM" id="SSF53474">
    <property type="entry name" value="alpha/beta-Hydrolases"/>
    <property type="match status" value="1"/>
</dbReference>
<name>A0A9P0K084_ACAOB</name>
<gene>
    <name evidence="1" type="ORF">ACAOBT_LOCUS5275</name>
</gene>
<dbReference type="Gene3D" id="3.40.50.1820">
    <property type="entry name" value="alpha/beta hydrolase"/>
    <property type="match status" value="1"/>
</dbReference>
<evidence type="ECO:0000313" key="1">
    <source>
        <dbReference type="EMBL" id="CAH1963572.1"/>
    </source>
</evidence>